<dbReference type="EMBL" id="BGPR01118319">
    <property type="protein sequence ID" value="GBN12515.1"/>
    <property type="molecule type" value="Genomic_DNA"/>
</dbReference>
<protein>
    <recommendedName>
        <fullName evidence="1">DUF7041 domain-containing protein</fullName>
    </recommendedName>
</protein>
<organism evidence="3 4">
    <name type="scientific">Araneus ventricosus</name>
    <name type="common">Orbweaver spider</name>
    <name type="synonym">Epeira ventricosa</name>
    <dbReference type="NCBI Taxonomy" id="182803"/>
    <lineage>
        <taxon>Eukaryota</taxon>
        <taxon>Metazoa</taxon>
        <taxon>Ecdysozoa</taxon>
        <taxon>Arthropoda</taxon>
        <taxon>Chelicerata</taxon>
        <taxon>Arachnida</taxon>
        <taxon>Araneae</taxon>
        <taxon>Araneomorphae</taxon>
        <taxon>Entelegynae</taxon>
        <taxon>Araneoidea</taxon>
        <taxon>Araneidae</taxon>
        <taxon>Araneus</taxon>
    </lineage>
</organism>
<dbReference type="InterPro" id="IPR055469">
    <property type="entry name" value="DUF7041"/>
</dbReference>
<feature type="domain" description="DUF7041" evidence="1">
    <location>
        <begin position="24"/>
        <end position="96"/>
    </location>
</feature>
<evidence type="ECO:0000313" key="2">
    <source>
        <dbReference type="EMBL" id="GBN10942.1"/>
    </source>
</evidence>
<accession>A0A4Y2LCV3</accession>
<comment type="caution">
    <text evidence="3">The sequence shown here is derived from an EMBL/GenBank/DDBJ whole genome shotgun (WGS) entry which is preliminary data.</text>
</comment>
<dbReference type="EMBL" id="BGPR01117786">
    <property type="protein sequence ID" value="GBN10942.1"/>
    <property type="molecule type" value="Genomic_DNA"/>
</dbReference>
<dbReference type="Pfam" id="PF23055">
    <property type="entry name" value="DUF7041"/>
    <property type="match status" value="1"/>
</dbReference>
<evidence type="ECO:0000313" key="3">
    <source>
        <dbReference type="EMBL" id="GBN12515.1"/>
    </source>
</evidence>
<proteinExistence type="predicted"/>
<dbReference type="Proteomes" id="UP000499080">
    <property type="component" value="Unassembled WGS sequence"/>
</dbReference>
<sequence length="96" mass="10911">MNESGNDWNESAAQQIRRVAVKFPPFWDKEADLGFINIEAQFILYGITQDSTKYYAVVSALNSEVLSYVSDIVKNPPTNNLYQTLKDRLIAEFSDS</sequence>
<keyword evidence="4" id="KW-1185">Reference proteome</keyword>
<reference evidence="3 4" key="1">
    <citation type="journal article" date="2019" name="Sci. Rep.">
        <title>Orb-weaving spider Araneus ventricosus genome elucidates the spidroin gene catalogue.</title>
        <authorList>
            <person name="Kono N."/>
            <person name="Nakamura H."/>
            <person name="Ohtoshi R."/>
            <person name="Moran D.A.P."/>
            <person name="Shinohara A."/>
            <person name="Yoshida Y."/>
            <person name="Fujiwara M."/>
            <person name="Mori M."/>
            <person name="Tomita M."/>
            <person name="Arakawa K."/>
        </authorList>
    </citation>
    <scope>NUCLEOTIDE SEQUENCE [LARGE SCALE GENOMIC DNA]</scope>
</reference>
<dbReference type="PANTHER" id="PTHR33327">
    <property type="entry name" value="ENDONUCLEASE"/>
    <property type="match status" value="1"/>
</dbReference>
<dbReference type="OrthoDB" id="6430943at2759"/>
<evidence type="ECO:0000259" key="1">
    <source>
        <dbReference type="Pfam" id="PF23055"/>
    </source>
</evidence>
<name>A0A4Y2LCV3_ARAVE</name>
<gene>
    <name evidence="2" type="ORF">AVEN_191873_1</name>
    <name evidence="3" type="ORF">AVEN_98928_1</name>
</gene>
<dbReference type="PANTHER" id="PTHR33327:SF3">
    <property type="entry name" value="RNA-DIRECTED DNA POLYMERASE"/>
    <property type="match status" value="1"/>
</dbReference>
<dbReference type="AlphaFoldDB" id="A0A4Y2LCV3"/>
<evidence type="ECO:0000313" key="4">
    <source>
        <dbReference type="Proteomes" id="UP000499080"/>
    </source>
</evidence>